<dbReference type="GeneID" id="94193961"/>
<dbReference type="Proteomes" id="UP001497744">
    <property type="component" value="Unassembled WGS sequence"/>
</dbReference>
<evidence type="ECO:0000313" key="2">
    <source>
        <dbReference type="Proteomes" id="UP001497744"/>
    </source>
</evidence>
<name>A0AAV4LRS6_BABCB</name>
<organism evidence="1 2">
    <name type="scientific">Babesia caballi</name>
    <dbReference type="NCBI Taxonomy" id="5871"/>
    <lineage>
        <taxon>Eukaryota</taxon>
        <taxon>Sar</taxon>
        <taxon>Alveolata</taxon>
        <taxon>Apicomplexa</taxon>
        <taxon>Aconoidasida</taxon>
        <taxon>Piroplasmida</taxon>
        <taxon>Babesiidae</taxon>
        <taxon>Babesia</taxon>
    </lineage>
</organism>
<proteinExistence type="predicted"/>
<dbReference type="AlphaFoldDB" id="A0AAV4LRS6"/>
<comment type="caution">
    <text evidence="1">The sequence shown here is derived from an EMBL/GenBank/DDBJ whole genome shotgun (WGS) entry which is preliminary data.</text>
</comment>
<sequence length="598" mass="66409">MPPWCLQRCLRQPAKLTLRAARPSCYISAESGTRRRQQADNGRSGTTLWATSKSGFSTVDGGGADGPAAQWQTSLQELLEVYRNYRNAAATRPPAAPGCSTDLKKQLKAAAREAAKHVEHCDIDTATALMACLVHVSRRCKCVELYSGLLRLLLHALRSRGDQLVTQDNRTTPFDFGSLIETPRLEGLRQDEALAALLLRSLRLYELRNTPKPLLDDVFTVVNSNMYRWSPDQLVEVCRDLAWVCRFCERERFSGLLRKSIALLSDCTSKTKTTLSRMQLIAVIRALSVVKQDAAPLASRVNHLVSALLAAEQGDSPSDIQEKLTLHYRRAKGNVHLLHVALISGIHLDAAVVHALIDGVMQFCTDYFAATCRVWQMKSAQPNAHDYNTIDPRVANLLYAKCANKVVRLPGSLDPDHAPRPRAPKLEERYQAVVAALSRLLEGGKLAFCRGLKSCEARLRVSNRNIYDQLDDAARSFMKAVACFRLGEPRPAPSDGMARALRHLGYRPVPLMVDGAFQVNCIDHRRRLFCDLCNDKEARPRPGGGAPVYNAATELKLRCLEAAGWRGATVLQAEWRRLPEEGRVALLRAKLATIDKHA</sequence>
<accession>A0AAV4LRS6</accession>
<protein>
    <submittedName>
        <fullName evidence="1">CobQ/CobB/MinD/ParA nucleotide binding domain-containing protein</fullName>
    </submittedName>
</protein>
<reference evidence="1 2" key="1">
    <citation type="submission" date="2021-06" db="EMBL/GenBank/DDBJ databases">
        <title>Genome sequence of Babesia caballi.</title>
        <authorList>
            <person name="Yamagishi J."/>
            <person name="Kidaka T."/>
            <person name="Ochi A."/>
        </authorList>
    </citation>
    <scope>NUCLEOTIDE SEQUENCE [LARGE SCALE GENOMIC DNA]</scope>
    <source>
        <strain evidence="1">USDA-D6B2</strain>
    </source>
</reference>
<dbReference type="EMBL" id="BPLF01000002">
    <property type="protein sequence ID" value="GIX62480.1"/>
    <property type="molecule type" value="Genomic_DNA"/>
</dbReference>
<evidence type="ECO:0000313" key="1">
    <source>
        <dbReference type="EMBL" id="GIX62480.1"/>
    </source>
</evidence>
<keyword evidence="2" id="KW-1185">Reference proteome</keyword>
<dbReference type="RefSeq" id="XP_067714549.1">
    <property type="nucleotide sequence ID" value="XM_067858448.1"/>
</dbReference>
<gene>
    <name evidence="1" type="ORF">BcabD6B2_19150</name>
</gene>